<accession>A0A0C3QC99</accession>
<dbReference type="EMBL" id="KN823097">
    <property type="protein sequence ID" value="KIO22946.1"/>
    <property type="molecule type" value="Genomic_DNA"/>
</dbReference>
<evidence type="ECO:0008006" key="3">
    <source>
        <dbReference type="Google" id="ProtNLM"/>
    </source>
</evidence>
<keyword evidence="2" id="KW-1185">Reference proteome</keyword>
<sequence>MADDQPGEPQDPFGNARKILSEIGSHRINPRTIKMTETAPHAEGGQGIIMIGTIIPHEDIETSIPEQLVGNVPEMKLAIKKLEWDRADVEETAKLFKVELLSNIALSVLIVVHQSFVNELSIMATLHHPNIIML</sequence>
<name>A0A0C3QC99_9AGAM</name>
<reference evidence="1 2" key="1">
    <citation type="submission" date="2014-04" db="EMBL/GenBank/DDBJ databases">
        <authorList>
            <consortium name="DOE Joint Genome Institute"/>
            <person name="Kuo A."/>
            <person name="Girlanda M."/>
            <person name="Perotto S."/>
            <person name="Kohler A."/>
            <person name="Nagy L.G."/>
            <person name="Floudas D."/>
            <person name="Copeland A."/>
            <person name="Barry K.W."/>
            <person name="Cichocki N."/>
            <person name="Veneault-Fourrey C."/>
            <person name="LaButti K."/>
            <person name="Lindquist E.A."/>
            <person name="Lipzen A."/>
            <person name="Lundell T."/>
            <person name="Morin E."/>
            <person name="Murat C."/>
            <person name="Sun H."/>
            <person name="Tunlid A."/>
            <person name="Henrissat B."/>
            <person name="Grigoriev I.V."/>
            <person name="Hibbett D.S."/>
            <person name="Martin F."/>
            <person name="Nordberg H.P."/>
            <person name="Cantor M.N."/>
            <person name="Hua S.X."/>
        </authorList>
    </citation>
    <scope>NUCLEOTIDE SEQUENCE [LARGE SCALE GENOMIC DNA]</scope>
    <source>
        <strain evidence="1 2">MUT 4182</strain>
    </source>
</reference>
<feature type="non-terminal residue" evidence="1">
    <location>
        <position position="134"/>
    </location>
</feature>
<proteinExistence type="predicted"/>
<evidence type="ECO:0000313" key="1">
    <source>
        <dbReference type="EMBL" id="KIO22946.1"/>
    </source>
</evidence>
<evidence type="ECO:0000313" key="2">
    <source>
        <dbReference type="Proteomes" id="UP000054248"/>
    </source>
</evidence>
<reference evidence="2" key="2">
    <citation type="submission" date="2015-01" db="EMBL/GenBank/DDBJ databases">
        <title>Evolutionary Origins and Diversification of the Mycorrhizal Mutualists.</title>
        <authorList>
            <consortium name="DOE Joint Genome Institute"/>
            <consortium name="Mycorrhizal Genomics Consortium"/>
            <person name="Kohler A."/>
            <person name="Kuo A."/>
            <person name="Nagy L.G."/>
            <person name="Floudas D."/>
            <person name="Copeland A."/>
            <person name="Barry K.W."/>
            <person name="Cichocki N."/>
            <person name="Veneault-Fourrey C."/>
            <person name="LaButti K."/>
            <person name="Lindquist E.A."/>
            <person name="Lipzen A."/>
            <person name="Lundell T."/>
            <person name="Morin E."/>
            <person name="Murat C."/>
            <person name="Riley R."/>
            <person name="Ohm R."/>
            <person name="Sun H."/>
            <person name="Tunlid A."/>
            <person name="Henrissat B."/>
            <person name="Grigoriev I.V."/>
            <person name="Hibbett D.S."/>
            <person name="Martin F."/>
        </authorList>
    </citation>
    <scope>NUCLEOTIDE SEQUENCE [LARGE SCALE GENOMIC DNA]</scope>
    <source>
        <strain evidence="2">MUT 4182</strain>
    </source>
</reference>
<dbReference type="HOGENOM" id="CLU_2090656_0_0_1"/>
<dbReference type="Proteomes" id="UP000054248">
    <property type="component" value="Unassembled WGS sequence"/>
</dbReference>
<organism evidence="1 2">
    <name type="scientific">Tulasnella calospora MUT 4182</name>
    <dbReference type="NCBI Taxonomy" id="1051891"/>
    <lineage>
        <taxon>Eukaryota</taxon>
        <taxon>Fungi</taxon>
        <taxon>Dikarya</taxon>
        <taxon>Basidiomycota</taxon>
        <taxon>Agaricomycotina</taxon>
        <taxon>Agaricomycetes</taxon>
        <taxon>Cantharellales</taxon>
        <taxon>Tulasnellaceae</taxon>
        <taxon>Tulasnella</taxon>
    </lineage>
</organism>
<gene>
    <name evidence="1" type="ORF">M407DRAFT_27591</name>
</gene>
<protein>
    <recommendedName>
        <fullName evidence="3">Protein kinase domain-containing protein</fullName>
    </recommendedName>
</protein>
<dbReference type="AlphaFoldDB" id="A0A0C3QC99"/>